<reference evidence="6" key="2">
    <citation type="submission" date="2020-09" db="EMBL/GenBank/DDBJ databases">
        <authorList>
            <person name="Sun Q."/>
            <person name="Kim S."/>
        </authorList>
    </citation>
    <scope>NUCLEOTIDE SEQUENCE</scope>
    <source>
        <strain evidence="6">KCTC 42651</strain>
    </source>
</reference>
<dbReference type="InterPro" id="IPR050315">
    <property type="entry name" value="FAD-oxidoreductase_2"/>
</dbReference>
<dbReference type="AlphaFoldDB" id="A0A919CS58"/>
<dbReference type="Pfam" id="PF00890">
    <property type="entry name" value="FAD_binding_2"/>
    <property type="match status" value="1"/>
</dbReference>
<keyword evidence="3" id="KW-0274">FAD</keyword>
<evidence type="ECO:0000313" key="6">
    <source>
        <dbReference type="EMBL" id="GHD62211.1"/>
    </source>
</evidence>
<evidence type="ECO:0000256" key="2">
    <source>
        <dbReference type="ARBA" id="ARBA00022630"/>
    </source>
</evidence>
<reference evidence="6" key="1">
    <citation type="journal article" date="2014" name="Int. J. Syst. Evol. Microbiol.">
        <title>Complete genome sequence of Corynebacterium casei LMG S-19264T (=DSM 44701T), isolated from a smear-ripened cheese.</title>
        <authorList>
            <consortium name="US DOE Joint Genome Institute (JGI-PGF)"/>
            <person name="Walter F."/>
            <person name="Albersmeier A."/>
            <person name="Kalinowski J."/>
            <person name="Ruckert C."/>
        </authorList>
    </citation>
    <scope>NUCLEOTIDE SEQUENCE</scope>
    <source>
        <strain evidence="6">KCTC 42651</strain>
    </source>
</reference>
<dbReference type="Gene3D" id="3.90.700.10">
    <property type="entry name" value="Succinate dehydrogenase/fumarate reductase flavoprotein, catalytic domain"/>
    <property type="match status" value="1"/>
</dbReference>
<evidence type="ECO:0000256" key="3">
    <source>
        <dbReference type="ARBA" id="ARBA00022827"/>
    </source>
</evidence>
<dbReference type="Gene3D" id="3.50.50.60">
    <property type="entry name" value="FAD/NAD(P)-binding domain"/>
    <property type="match status" value="1"/>
</dbReference>
<accession>A0A919CS58</accession>
<dbReference type="SUPFAM" id="SSF56425">
    <property type="entry name" value="Succinate dehydrogenase/fumarate reductase flavoprotein, catalytic domain"/>
    <property type="match status" value="1"/>
</dbReference>
<sequence length="465" mass="48312">MSVLAVADADFGFQVPVLVIGGGACGMVAALAAADAGAEVVVLERDPVPSGSTALSSGFIPACGTRLQAAAGVADSVELMAADIQRKNAGRGDPAIVEAVCRQSGRTIDWLAERWGLPFVLLDGFLYPGHSVLRMHAHPDKTGAALLGALRGAVERAGVEVLTSALVSELFADADGRVAGVRIRRPDGAIEDIGCGALVLACNGYGGNPDMVRQYIPEMADALYFGHTGNQGDAVRWGEALGGEAVHMTAYQGHGSVAHPHGVLITWALMMEGGIQVNRDGRRFSDEHHGYSEQAVSVLAQPGGIAFDLYDERLHRLGMDFDDYRAAEKAGAVRRFETLDEMAAAFDIPAATLKETVDHAARCACGEAVDPFGRDFAGKPPLQAPFYAVRVTGALFHTQGGLRIDAVARVLRRDGTKLPNLFAGGGAACGVSGTTVEGYLSGNGLLTAVTLGHIAGTQAAGLNDG</sequence>
<dbReference type="SUPFAM" id="SSF51905">
    <property type="entry name" value="FAD/NAD(P)-binding domain"/>
    <property type="match status" value="1"/>
</dbReference>
<feature type="domain" description="FAD-dependent oxidoreductase 2 FAD-binding" evidence="5">
    <location>
        <begin position="17"/>
        <end position="436"/>
    </location>
</feature>
<keyword evidence="2" id="KW-0285">Flavoprotein</keyword>
<dbReference type="InterPro" id="IPR027477">
    <property type="entry name" value="Succ_DH/fumarate_Rdtase_cat_sf"/>
</dbReference>
<protein>
    <submittedName>
        <fullName evidence="6">Fumarate reductase flavoprotein subunit</fullName>
    </submittedName>
</protein>
<dbReference type="PRINTS" id="PR00368">
    <property type="entry name" value="FADPNR"/>
</dbReference>
<evidence type="ECO:0000256" key="1">
    <source>
        <dbReference type="ARBA" id="ARBA00001974"/>
    </source>
</evidence>
<proteinExistence type="predicted"/>
<dbReference type="PRINTS" id="PR00411">
    <property type="entry name" value="PNDRDTASEI"/>
</dbReference>
<dbReference type="GO" id="GO:0016491">
    <property type="term" value="F:oxidoreductase activity"/>
    <property type="evidence" value="ECO:0007669"/>
    <property type="project" value="UniProtKB-KW"/>
</dbReference>
<dbReference type="RefSeq" id="WP_189994997.1">
    <property type="nucleotide sequence ID" value="NZ_BMZS01000014.1"/>
</dbReference>
<dbReference type="InterPro" id="IPR036188">
    <property type="entry name" value="FAD/NAD-bd_sf"/>
</dbReference>
<dbReference type="Proteomes" id="UP000630353">
    <property type="component" value="Unassembled WGS sequence"/>
</dbReference>
<evidence type="ECO:0000259" key="5">
    <source>
        <dbReference type="Pfam" id="PF00890"/>
    </source>
</evidence>
<name>A0A919CS58_9PROT</name>
<organism evidence="6 7">
    <name type="scientific">Thalassobaculum fulvum</name>
    <dbReference type="NCBI Taxonomy" id="1633335"/>
    <lineage>
        <taxon>Bacteria</taxon>
        <taxon>Pseudomonadati</taxon>
        <taxon>Pseudomonadota</taxon>
        <taxon>Alphaproteobacteria</taxon>
        <taxon>Rhodospirillales</taxon>
        <taxon>Thalassobaculaceae</taxon>
        <taxon>Thalassobaculum</taxon>
    </lineage>
</organism>
<comment type="caution">
    <text evidence="6">The sequence shown here is derived from an EMBL/GenBank/DDBJ whole genome shotgun (WGS) entry which is preliminary data.</text>
</comment>
<keyword evidence="7" id="KW-1185">Reference proteome</keyword>
<dbReference type="PANTHER" id="PTHR43400:SF7">
    <property type="entry name" value="FAD-DEPENDENT OXIDOREDUCTASE 2 FAD BINDING DOMAIN-CONTAINING PROTEIN"/>
    <property type="match status" value="1"/>
</dbReference>
<evidence type="ECO:0000256" key="4">
    <source>
        <dbReference type="ARBA" id="ARBA00023002"/>
    </source>
</evidence>
<dbReference type="PANTHER" id="PTHR43400">
    <property type="entry name" value="FUMARATE REDUCTASE"/>
    <property type="match status" value="1"/>
</dbReference>
<dbReference type="InterPro" id="IPR003953">
    <property type="entry name" value="FAD-dep_OxRdtase_2_FAD-bd"/>
</dbReference>
<gene>
    <name evidence="6" type="ORF">GCM10017083_50720</name>
</gene>
<evidence type="ECO:0000313" key="7">
    <source>
        <dbReference type="Proteomes" id="UP000630353"/>
    </source>
</evidence>
<dbReference type="EMBL" id="BMZS01000014">
    <property type="protein sequence ID" value="GHD62211.1"/>
    <property type="molecule type" value="Genomic_DNA"/>
</dbReference>
<comment type="cofactor">
    <cofactor evidence="1">
        <name>FAD</name>
        <dbReference type="ChEBI" id="CHEBI:57692"/>
    </cofactor>
</comment>
<keyword evidence="4" id="KW-0560">Oxidoreductase</keyword>